<evidence type="ECO:0000313" key="3">
    <source>
        <dbReference type="Proteomes" id="UP000650485"/>
    </source>
</evidence>
<organism evidence="2 3">
    <name type="scientific">Weissella confusa</name>
    <name type="common">Lactobacillus confusus</name>
    <dbReference type="NCBI Taxonomy" id="1583"/>
    <lineage>
        <taxon>Bacteria</taxon>
        <taxon>Bacillati</taxon>
        <taxon>Bacillota</taxon>
        <taxon>Bacilli</taxon>
        <taxon>Lactobacillales</taxon>
        <taxon>Lactobacillaceae</taxon>
        <taxon>Weissella</taxon>
    </lineage>
</organism>
<sequence length="35" mass="3762">MKFAMIGLGKMGLNLVKNAADNGHDSDRISEPLDC</sequence>
<dbReference type="EMBL" id="JACSZT010000003">
    <property type="protein sequence ID" value="MBC6498278.1"/>
    <property type="molecule type" value="Genomic_DNA"/>
</dbReference>
<protein>
    <recommendedName>
        <fullName evidence="1">6-phosphogluconate dehydrogenase NADP-binding domain-containing protein</fullName>
    </recommendedName>
</protein>
<dbReference type="Gene3D" id="3.40.50.720">
    <property type="entry name" value="NAD(P)-binding Rossmann-like Domain"/>
    <property type="match status" value="1"/>
</dbReference>
<reference evidence="2" key="1">
    <citation type="submission" date="2020-08" db="EMBL/GenBank/DDBJ databases">
        <title>Complete genome sequence of Weissella confusa strain FS54 provides insights into metabolic potential.</title>
        <authorList>
            <person name="Fhoula I."/>
            <person name="Najjari A."/>
            <person name="Lekired A."/>
            <person name="Bessrour-Aouam N."/>
            <person name="Jaballah S."/>
            <person name="Klibi N."/>
            <person name="Ouzari H.-I."/>
        </authorList>
    </citation>
    <scope>NUCLEOTIDE SEQUENCE</scope>
    <source>
        <strain evidence="2">FS54</strain>
    </source>
</reference>
<dbReference type="Proteomes" id="UP000650485">
    <property type="component" value="Unassembled WGS sequence"/>
</dbReference>
<gene>
    <name evidence="2" type="ORF">H7R52_02580</name>
</gene>
<comment type="caution">
    <text evidence="2">The sequence shown here is derived from an EMBL/GenBank/DDBJ whole genome shotgun (WGS) entry which is preliminary data.</text>
</comment>
<accession>A0A923SNV9</accession>
<evidence type="ECO:0000313" key="2">
    <source>
        <dbReference type="EMBL" id="MBC6498278.1"/>
    </source>
</evidence>
<dbReference type="GO" id="GO:0050661">
    <property type="term" value="F:NADP binding"/>
    <property type="evidence" value="ECO:0007669"/>
    <property type="project" value="InterPro"/>
</dbReference>
<name>A0A923SNV9_WEICO</name>
<dbReference type="Pfam" id="PF03446">
    <property type="entry name" value="NAD_binding_2"/>
    <property type="match status" value="1"/>
</dbReference>
<feature type="domain" description="6-phosphogluconate dehydrogenase NADP-binding" evidence="1">
    <location>
        <begin position="2"/>
        <end position="25"/>
    </location>
</feature>
<dbReference type="SUPFAM" id="SSF51735">
    <property type="entry name" value="NAD(P)-binding Rossmann-fold domains"/>
    <property type="match status" value="1"/>
</dbReference>
<evidence type="ECO:0000259" key="1">
    <source>
        <dbReference type="Pfam" id="PF03446"/>
    </source>
</evidence>
<proteinExistence type="predicted"/>
<dbReference type="InterPro" id="IPR036291">
    <property type="entry name" value="NAD(P)-bd_dom_sf"/>
</dbReference>
<dbReference type="InterPro" id="IPR006115">
    <property type="entry name" value="6PGDH_NADP-bd"/>
</dbReference>
<dbReference type="AlphaFoldDB" id="A0A923SNV9"/>